<reference evidence="4" key="1">
    <citation type="submission" date="2006-02" db="EMBL/GenBank/DDBJ databases">
        <title>Complete sequence of chromosome of Rhodoferax ferrireducens DSM 15236.</title>
        <authorList>
            <person name="Copeland A."/>
            <person name="Lucas S."/>
            <person name="Lapidus A."/>
            <person name="Barry K."/>
            <person name="Detter J.C."/>
            <person name="Glavina del Rio T."/>
            <person name="Hammon N."/>
            <person name="Israni S."/>
            <person name="Pitluck S."/>
            <person name="Brettin T."/>
            <person name="Bruce D."/>
            <person name="Han C."/>
            <person name="Tapia R."/>
            <person name="Gilna P."/>
            <person name="Kiss H."/>
            <person name="Schmutz J."/>
            <person name="Larimer F."/>
            <person name="Land M."/>
            <person name="Kyrpides N."/>
            <person name="Ivanova N."/>
            <person name="Richardson P."/>
        </authorList>
    </citation>
    <scope>NUCLEOTIDE SEQUENCE [LARGE SCALE GENOMIC DNA]</scope>
    <source>
        <strain evidence="4">ATCC BAA-621 / DSM 15236 / T118</strain>
    </source>
</reference>
<dbReference type="eggNOG" id="COG0845">
    <property type="taxonomic scope" value="Bacteria"/>
</dbReference>
<dbReference type="PANTHER" id="PTHR30438">
    <property type="entry name" value="36 KDA ANTIGEN-RELATED"/>
    <property type="match status" value="1"/>
</dbReference>
<dbReference type="SUPFAM" id="SSF111369">
    <property type="entry name" value="HlyD-like secretion proteins"/>
    <property type="match status" value="3"/>
</dbReference>
<dbReference type="EMBL" id="CP000267">
    <property type="protein sequence ID" value="ABD67928.1"/>
    <property type="molecule type" value="Genomic_DNA"/>
</dbReference>
<dbReference type="Gene3D" id="2.40.30.170">
    <property type="match status" value="1"/>
</dbReference>
<accession>Q222X5</accession>
<evidence type="ECO:0000256" key="1">
    <source>
        <dbReference type="SAM" id="Coils"/>
    </source>
</evidence>
<gene>
    <name evidence="3" type="ordered locus">Rfer_0169</name>
</gene>
<dbReference type="STRING" id="338969.Rfer_0169"/>
<name>Q222X5_ALBFT</name>
<dbReference type="Gene3D" id="2.40.50.100">
    <property type="match status" value="1"/>
</dbReference>
<dbReference type="Proteomes" id="UP000008332">
    <property type="component" value="Chromosome"/>
</dbReference>
<dbReference type="AlphaFoldDB" id="Q222X5"/>
<sequence>MKTNLKTAITSALLLAAAAAALLGWGPWREQGLGEGFVSGNGRIEATEIAIATKLAGRVERILVAEGEFVKAGQPLAQMQIESLQAQREEALARLQQAQQAVSGAEVQVAQQEANYQATLAVVAQRESDLDTAQRRLPRSEKLAQEGFFSSQLLDDDRAKVRSLQASVSAAKSQAKAAQVGISAARNQISGAQANVRALEATLARIDVELADSELKSPRDGRVQFLVAQPGEVLGGGGRVLNLVDLSDVYMTFFLPETVAGRVALGSDVRIVLDAAPQFVIPAKVSFVASTAQFTPKTVETASERQKLMFRVRAQIDPGLLQRHLEQVKTGLPGVAWLKLDSKAQWPSHLTVKAEP</sequence>
<dbReference type="PANTHER" id="PTHR30438:SF2">
    <property type="entry name" value="MEMBRANE PROTEIN"/>
    <property type="match status" value="1"/>
</dbReference>
<dbReference type="Gene3D" id="1.10.287.470">
    <property type="entry name" value="Helix hairpin bin"/>
    <property type="match status" value="2"/>
</dbReference>
<feature type="coiled-coil region" evidence="1">
    <location>
        <begin position="81"/>
        <end position="115"/>
    </location>
</feature>
<feature type="domain" description="Multidrug resistance protein MdtA-like alpha-helical hairpin" evidence="2">
    <location>
        <begin position="114"/>
        <end position="180"/>
    </location>
</feature>
<dbReference type="InterPro" id="IPR058624">
    <property type="entry name" value="MdtA-like_HH"/>
</dbReference>
<protein>
    <submittedName>
        <fullName evidence="3">Secretion protein HlyD</fullName>
    </submittedName>
</protein>
<evidence type="ECO:0000313" key="4">
    <source>
        <dbReference type="Proteomes" id="UP000008332"/>
    </source>
</evidence>
<dbReference type="KEGG" id="rfr:Rfer_0169"/>
<organism evidence="3 4">
    <name type="scientific">Albidiferax ferrireducens (strain ATCC BAA-621 / DSM 15236 / T118)</name>
    <name type="common">Rhodoferax ferrireducens</name>
    <dbReference type="NCBI Taxonomy" id="338969"/>
    <lineage>
        <taxon>Bacteria</taxon>
        <taxon>Pseudomonadati</taxon>
        <taxon>Pseudomonadota</taxon>
        <taxon>Betaproteobacteria</taxon>
        <taxon>Burkholderiales</taxon>
        <taxon>Comamonadaceae</taxon>
        <taxon>Rhodoferax</taxon>
    </lineage>
</organism>
<evidence type="ECO:0000259" key="2">
    <source>
        <dbReference type="Pfam" id="PF25876"/>
    </source>
</evidence>
<evidence type="ECO:0000313" key="3">
    <source>
        <dbReference type="EMBL" id="ABD67928.1"/>
    </source>
</evidence>
<feature type="coiled-coil region" evidence="1">
    <location>
        <begin position="182"/>
        <end position="216"/>
    </location>
</feature>
<dbReference type="GO" id="GO:0005886">
    <property type="term" value="C:plasma membrane"/>
    <property type="evidence" value="ECO:0007669"/>
    <property type="project" value="TreeGrafter"/>
</dbReference>
<keyword evidence="1" id="KW-0175">Coiled coil</keyword>
<dbReference type="Pfam" id="PF25876">
    <property type="entry name" value="HH_MFP_RND"/>
    <property type="match status" value="1"/>
</dbReference>
<dbReference type="HOGENOM" id="CLU_018816_6_0_4"/>
<keyword evidence="4" id="KW-1185">Reference proteome</keyword>
<proteinExistence type="predicted"/>
<dbReference type="PRINTS" id="PR01490">
    <property type="entry name" value="RTXTOXIND"/>
</dbReference>
<dbReference type="OrthoDB" id="9778236at2"/>